<evidence type="ECO:0000256" key="5">
    <source>
        <dbReference type="ARBA" id="ARBA00023136"/>
    </source>
</evidence>
<dbReference type="KEGG" id="schv:BRCON_0444"/>
<organism evidence="7 8">
    <name type="scientific">Sumerlaea chitinivorans</name>
    <dbReference type="NCBI Taxonomy" id="2250252"/>
    <lineage>
        <taxon>Bacteria</taxon>
        <taxon>Candidatus Sumerlaeota</taxon>
        <taxon>Candidatus Sumerlaeia</taxon>
        <taxon>Candidatus Sumerlaeales</taxon>
        <taxon>Candidatus Sumerlaeaceae</taxon>
        <taxon>Candidatus Sumerlaea</taxon>
    </lineage>
</organism>
<dbReference type="GO" id="GO:0140359">
    <property type="term" value="F:ABC-type transporter activity"/>
    <property type="evidence" value="ECO:0007669"/>
    <property type="project" value="InterPro"/>
</dbReference>
<evidence type="ECO:0000313" key="8">
    <source>
        <dbReference type="Proteomes" id="UP000262583"/>
    </source>
</evidence>
<feature type="transmembrane region" description="Helical" evidence="6">
    <location>
        <begin position="93"/>
        <end position="117"/>
    </location>
</feature>
<keyword evidence="5 6" id="KW-0472">Membrane</keyword>
<dbReference type="AlphaFoldDB" id="A0A2Z4Y247"/>
<evidence type="ECO:0000256" key="1">
    <source>
        <dbReference type="ARBA" id="ARBA00004651"/>
    </source>
</evidence>
<dbReference type="PANTHER" id="PTHR30294">
    <property type="entry name" value="MEMBRANE COMPONENT OF ABC TRANSPORTER YHHJ-RELATED"/>
    <property type="match status" value="1"/>
</dbReference>
<reference evidence="7 8" key="1">
    <citation type="submission" date="2018-05" db="EMBL/GenBank/DDBJ databases">
        <title>A metagenomic window into the 2 km-deep terrestrial subsurface aquifer revealed taxonomically and functionally diverse microbial community comprising novel uncultured bacterial lineages.</title>
        <authorList>
            <person name="Kadnikov V.V."/>
            <person name="Mardanov A.V."/>
            <person name="Beletsky A.V."/>
            <person name="Banks D."/>
            <person name="Pimenov N.V."/>
            <person name="Frank Y.A."/>
            <person name="Karnachuk O.V."/>
            <person name="Ravin N.V."/>
        </authorList>
    </citation>
    <scope>NUCLEOTIDE SEQUENCE [LARGE SCALE GENOMIC DNA]</scope>
    <source>
        <strain evidence="7">BY</strain>
    </source>
</reference>
<feature type="transmembrane region" description="Helical" evidence="6">
    <location>
        <begin position="51"/>
        <end position="72"/>
    </location>
</feature>
<name>A0A2Z4Y247_SUMC1</name>
<keyword evidence="2" id="KW-1003">Cell membrane</keyword>
<gene>
    <name evidence="7" type="ORF">BRCON_0444</name>
</gene>
<evidence type="ECO:0000256" key="6">
    <source>
        <dbReference type="SAM" id="Phobius"/>
    </source>
</evidence>
<evidence type="ECO:0000256" key="2">
    <source>
        <dbReference type="ARBA" id="ARBA00022475"/>
    </source>
</evidence>
<accession>A0A2Z4Y247</accession>
<evidence type="ECO:0000256" key="3">
    <source>
        <dbReference type="ARBA" id="ARBA00022692"/>
    </source>
</evidence>
<feature type="transmembrane region" description="Helical" evidence="6">
    <location>
        <begin position="212"/>
        <end position="230"/>
    </location>
</feature>
<dbReference type="Pfam" id="PF12679">
    <property type="entry name" value="ABC2_membrane_2"/>
    <property type="match status" value="1"/>
</dbReference>
<feature type="transmembrane region" description="Helical" evidence="6">
    <location>
        <begin position="129"/>
        <end position="152"/>
    </location>
</feature>
<proteinExistence type="predicted"/>
<dbReference type="Proteomes" id="UP000262583">
    <property type="component" value="Chromosome"/>
</dbReference>
<protein>
    <submittedName>
        <fullName evidence="7">ABC-type transport system involved in multi-copper enzyme maturation, permease component</fullName>
    </submittedName>
</protein>
<dbReference type="GO" id="GO:0005886">
    <property type="term" value="C:plasma membrane"/>
    <property type="evidence" value="ECO:0007669"/>
    <property type="project" value="UniProtKB-SubCell"/>
</dbReference>
<keyword evidence="4 6" id="KW-1133">Transmembrane helix</keyword>
<sequence>MYVAAALFLFLSGLFFYGILENFSRLSADAQYRREMGFEKLNFTRHVVSNLFWVVNFLLLFVVPAFTMRLLAEEKKSGTFELLVSLPFTEWNIVIAKFLAAYTVIAAMLVVSAYYVLIMMRFGVPELPVVAVAYVGAFIVAGGYVAIGLFASSLTENQIVAAIISFVALLGLYMIGDLTTPTSSGFGKILELLSLRYHSEPFTLGLLRLQDVGFFLVLIVSFLFLTCRMLEIRKWRV</sequence>
<evidence type="ECO:0000313" key="7">
    <source>
        <dbReference type="EMBL" id="AXA35221.1"/>
    </source>
</evidence>
<evidence type="ECO:0000256" key="4">
    <source>
        <dbReference type="ARBA" id="ARBA00022989"/>
    </source>
</evidence>
<comment type="subcellular location">
    <subcellularLocation>
        <location evidence="1">Cell membrane</location>
        <topology evidence="1">Multi-pass membrane protein</topology>
    </subcellularLocation>
</comment>
<dbReference type="PANTHER" id="PTHR30294:SF29">
    <property type="entry name" value="MULTIDRUG ABC TRANSPORTER PERMEASE YBHS-RELATED"/>
    <property type="match status" value="1"/>
</dbReference>
<dbReference type="EMBL" id="CP030759">
    <property type="protein sequence ID" value="AXA35221.1"/>
    <property type="molecule type" value="Genomic_DNA"/>
</dbReference>
<feature type="transmembrane region" description="Helical" evidence="6">
    <location>
        <begin position="159"/>
        <end position="176"/>
    </location>
</feature>
<dbReference type="InterPro" id="IPR051449">
    <property type="entry name" value="ABC-2_transporter_component"/>
</dbReference>
<keyword evidence="3 6" id="KW-0812">Transmembrane</keyword>